<evidence type="ECO:0000313" key="2">
    <source>
        <dbReference type="Proteomes" id="UP000184465"/>
    </source>
</evidence>
<dbReference type="STRING" id="1121301.SAMN02745912_01764"/>
<dbReference type="AlphaFoldDB" id="A0A1M6NK25"/>
<accession>A0A1M6NK25</accession>
<organism evidence="1 2">
    <name type="scientific">Paramaledivibacter caminithermalis (strain DSM 15212 / CIP 107654 / DViRD3)</name>
    <name type="common">Clostridium caminithermale</name>
    <dbReference type="NCBI Taxonomy" id="1121301"/>
    <lineage>
        <taxon>Bacteria</taxon>
        <taxon>Bacillati</taxon>
        <taxon>Bacillota</taxon>
        <taxon>Clostridia</taxon>
        <taxon>Peptostreptococcales</taxon>
        <taxon>Caminicellaceae</taxon>
        <taxon>Paramaledivibacter</taxon>
    </lineage>
</organism>
<reference evidence="1 2" key="1">
    <citation type="submission" date="2016-11" db="EMBL/GenBank/DDBJ databases">
        <authorList>
            <person name="Jaros S."/>
            <person name="Januszkiewicz K."/>
            <person name="Wedrychowicz H."/>
        </authorList>
    </citation>
    <scope>NUCLEOTIDE SEQUENCE [LARGE SCALE GENOMIC DNA]</scope>
    <source>
        <strain evidence="1 2">DSM 15212</strain>
    </source>
</reference>
<gene>
    <name evidence="1" type="ORF">SAMN02745912_01764</name>
</gene>
<evidence type="ECO:0008006" key="3">
    <source>
        <dbReference type="Google" id="ProtNLM"/>
    </source>
</evidence>
<dbReference type="OrthoDB" id="1936401at2"/>
<protein>
    <recommendedName>
        <fullName evidence="3">Hook-length control protein FliK</fullName>
    </recommendedName>
</protein>
<dbReference type="EMBL" id="FRAG01000017">
    <property type="protein sequence ID" value="SHJ96101.1"/>
    <property type="molecule type" value="Genomic_DNA"/>
</dbReference>
<dbReference type="RefSeq" id="WP_073149012.1">
    <property type="nucleotide sequence ID" value="NZ_FRAG01000017.1"/>
</dbReference>
<evidence type="ECO:0000313" key="1">
    <source>
        <dbReference type="EMBL" id="SHJ96101.1"/>
    </source>
</evidence>
<proteinExistence type="predicted"/>
<sequence>MEIQNLINSIYNSNTNINNDLLSRLNIGDTLKAKVIAIVGDLITLEINNNFTVEAKDISAINYNIGEMIEFIVNDKVDGKLFIKSNISRLNSLEDRLLQMGIKINEDNKELINLLYKNQVPITKENIETILSTKKYYGKLIDYINDFNNNDLPIDSKIVNDDIKEVLRYLIQKDYEALTYKTSYKNEESKNLTDIIKLSNNDSFNNSFAKDFLNSNNISLEKLVFMMKNNLNFNAKNVVLLNNIILGEKTITNQIQNLIMELEQNEVILESADKLTTKANAEKNTEAAINHDVIDENKEIKAKTKDQLLEALHKFDITNIREKEKLNSIMKELFETLDSIKNAGLGKETNSIINKYFEEIKSSLDFVNKLNDNISFIQIPLNMNNSLKNLDIYVNKDSKKSKNRNKKNTKIFISLNTNNLDLVQVLIEINKKDINLNFRVCNDKIKNIMKSNEEMLLNSLKKYEFNNIIFKYSVSTERINLMNIESNNHQVKLNTLDIRV</sequence>
<name>A0A1M6NK25_PARC5</name>
<keyword evidence="2" id="KW-1185">Reference proteome</keyword>
<dbReference type="Proteomes" id="UP000184465">
    <property type="component" value="Unassembled WGS sequence"/>
</dbReference>